<reference evidence="2 3" key="1">
    <citation type="submission" date="2019-08" db="EMBL/GenBank/DDBJ databases">
        <title>Deep-cultivation of Planctomycetes and their phenomic and genomic characterization uncovers novel biology.</title>
        <authorList>
            <person name="Wiegand S."/>
            <person name="Jogler M."/>
            <person name="Boedeker C."/>
            <person name="Pinto D."/>
            <person name="Vollmers J."/>
            <person name="Rivas-Marin E."/>
            <person name="Kohn T."/>
            <person name="Peeters S.H."/>
            <person name="Heuer A."/>
            <person name="Rast P."/>
            <person name="Oberbeckmann S."/>
            <person name="Bunk B."/>
            <person name="Jeske O."/>
            <person name="Meyerdierks A."/>
            <person name="Storesund J.E."/>
            <person name="Kallscheuer N."/>
            <person name="Luecker S."/>
            <person name="Lage O.M."/>
            <person name="Pohl T."/>
            <person name="Merkel B.J."/>
            <person name="Hornburger P."/>
            <person name="Mueller R.-W."/>
            <person name="Bruemmer F."/>
            <person name="Labrenz M."/>
            <person name="Spormann A.M."/>
            <person name="Op den Camp H."/>
            <person name="Overmann J."/>
            <person name="Amann R."/>
            <person name="Jetten M.S.M."/>
            <person name="Mascher T."/>
            <person name="Medema M.H."/>
            <person name="Devos D.P."/>
            <person name="Kaster A.-K."/>
            <person name="Ovreas L."/>
            <person name="Rohde M."/>
            <person name="Galperin M.Y."/>
            <person name="Jogler C."/>
        </authorList>
    </citation>
    <scope>NUCLEOTIDE SEQUENCE [LARGE SCALE GENOMIC DNA]</scope>
    <source>
        <strain evidence="2 3">DSM 8797</strain>
    </source>
</reference>
<dbReference type="InterPro" id="IPR000944">
    <property type="entry name" value="Tscrpt_reg_Rrf2"/>
</dbReference>
<gene>
    <name evidence="2" type="primary">nsrR_2</name>
    <name evidence="2" type="ORF">GmarT_09290</name>
</gene>
<dbReference type="RefSeq" id="WP_002646521.1">
    <property type="nucleotide sequence ID" value="NZ_CP042910.1"/>
</dbReference>
<keyword evidence="1" id="KW-0238">DNA-binding</keyword>
<dbReference type="EMBL" id="CP042910">
    <property type="protein sequence ID" value="QEG15091.1"/>
    <property type="molecule type" value="Genomic_DNA"/>
</dbReference>
<dbReference type="Pfam" id="PF02082">
    <property type="entry name" value="Rrf2"/>
    <property type="match status" value="1"/>
</dbReference>
<protein>
    <submittedName>
        <fullName evidence="2">HTH-type transcriptional repressor NsrR</fullName>
    </submittedName>
</protein>
<dbReference type="GeneID" id="98645587"/>
<dbReference type="NCBIfam" id="TIGR00738">
    <property type="entry name" value="rrf2_super"/>
    <property type="match status" value="1"/>
</dbReference>
<name>A0ABX5YHI6_9PLAN</name>
<dbReference type="InterPro" id="IPR036390">
    <property type="entry name" value="WH_DNA-bd_sf"/>
</dbReference>
<dbReference type="SUPFAM" id="SSF46785">
    <property type="entry name" value="Winged helix' DNA-binding domain"/>
    <property type="match status" value="1"/>
</dbReference>
<dbReference type="PANTHER" id="PTHR33221:SF4">
    <property type="entry name" value="HTH-TYPE TRANSCRIPTIONAL REPRESSOR NSRR"/>
    <property type="match status" value="1"/>
</dbReference>
<dbReference type="Gene3D" id="1.10.10.10">
    <property type="entry name" value="Winged helix-like DNA-binding domain superfamily/Winged helix DNA-binding domain"/>
    <property type="match status" value="1"/>
</dbReference>
<dbReference type="PANTHER" id="PTHR33221">
    <property type="entry name" value="WINGED HELIX-TURN-HELIX TRANSCRIPTIONAL REGULATOR, RRF2 FAMILY"/>
    <property type="match status" value="1"/>
</dbReference>
<sequence>MQLTMQTDYALRTLMYLASQDDRATVANVAELFQISSHHVAKVVNQLSRLGYIRSVRGMGGGIELAVPLEKIRLGDVIERFEGNLHLLECVGTENVCIIQPFCKLKGVLAEAERVQLEYLNSVTLADVAPSHRQLKSIT</sequence>
<dbReference type="InterPro" id="IPR030489">
    <property type="entry name" value="TR_Rrf2-type_CS"/>
</dbReference>
<proteinExistence type="predicted"/>
<evidence type="ECO:0000256" key="1">
    <source>
        <dbReference type="ARBA" id="ARBA00023125"/>
    </source>
</evidence>
<keyword evidence="3" id="KW-1185">Reference proteome</keyword>
<accession>A0ABX5YHI6</accession>
<organism evidence="2 3">
    <name type="scientific">Gimesia maris</name>
    <dbReference type="NCBI Taxonomy" id="122"/>
    <lineage>
        <taxon>Bacteria</taxon>
        <taxon>Pseudomonadati</taxon>
        <taxon>Planctomycetota</taxon>
        <taxon>Planctomycetia</taxon>
        <taxon>Planctomycetales</taxon>
        <taxon>Planctomycetaceae</taxon>
        <taxon>Gimesia</taxon>
    </lineage>
</organism>
<evidence type="ECO:0000313" key="3">
    <source>
        <dbReference type="Proteomes" id="UP000322887"/>
    </source>
</evidence>
<dbReference type="Proteomes" id="UP000322887">
    <property type="component" value="Chromosome"/>
</dbReference>
<dbReference type="InterPro" id="IPR036388">
    <property type="entry name" value="WH-like_DNA-bd_sf"/>
</dbReference>
<dbReference type="PROSITE" id="PS01332">
    <property type="entry name" value="HTH_RRF2_1"/>
    <property type="match status" value="1"/>
</dbReference>
<evidence type="ECO:0000313" key="2">
    <source>
        <dbReference type="EMBL" id="QEG15091.1"/>
    </source>
</evidence>
<dbReference type="PROSITE" id="PS51197">
    <property type="entry name" value="HTH_RRF2_2"/>
    <property type="match status" value="1"/>
</dbReference>